<evidence type="ECO:0000256" key="2">
    <source>
        <dbReference type="ARBA" id="ARBA00022803"/>
    </source>
</evidence>
<protein>
    <submittedName>
        <fullName evidence="4">Uncharacterized protein</fullName>
    </submittedName>
</protein>
<dbReference type="Proteomes" id="UP001365542">
    <property type="component" value="Unassembled WGS sequence"/>
</dbReference>
<feature type="region of interest" description="Disordered" evidence="3">
    <location>
        <begin position="435"/>
        <end position="492"/>
    </location>
</feature>
<dbReference type="AlphaFoldDB" id="A0AAV9X894"/>
<reference evidence="4 5" key="1">
    <citation type="submission" date="2019-10" db="EMBL/GenBank/DDBJ databases">
        <authorList>
            <person name="Palmer J.M."/>
        </authorList>
    </citation>
    <scope>NUCLEOTIDE SEQUENCE [LARGE SCALE GENOMIC DNA]</scope>
    <source>
        <strain evidence="4 5">TWF694</strain>
    </source>
</reference>
<dbReference type="InterPro" id="IPR011990">
    <property type="entry name" value="TPR-like_helical_dom_sf"/>
</dbReference>
<evidence type="ECO:0000313" key="4">
    <source>
        <dbReference type="EMBL" id="KAK6538168.1"/>
    </source>
</evidence>
<proteinExistence type="predicted"/>
<evidence type="ECO:0000313" key="5">
    <source>
        <dbReference type="Proteomes" id="UP001365542"/>
    </source>
</evidence>
<organism evidence="4 5">
    <name type="scientific">Orbilia ellipsospora</name>
    <dbReference type="NCBI Taxonomy" id="2528407"/>
    <lineage>
        <taxon>Eukaryota</taxon>
        <taxon>Fungi</taxon>
        <taxon>Dikarya</taxon>
        <taxon>Ascomycota</taxon>
        <taxon>Pezizomycotina</taxon>
        <taxon>Orbiliomycetes</taxon>
        <taxon>Orbiliales</taxon>
        <taxon>Orbiliaceae</taxon>
        <taxon>Orbilia</taxon>
    </lineage>
</organism>
<dbReference type="SUPFAM" id="SSF48452">
    <property type="entry name" value="TPR-like"/>
    <property type="match status" value="2"/>
</dbReference>
<keyword evidence="5" id="KW-1185">Reference proteome</keyword>
<sequence>MKVSYGSNLKLEGQWDEALRLFEEALEELEKASNRSEGTPKETYKSDPNPLDIRSSIASIFTQKGKYSEASEQYRQIIEQWKILPGENAASVTQTEQDLAYTLRRLGKHQEALNLFEKVRGEKKRIMIENLEQDRPSISKKEKKQLILEMEDHPSILEIDHAIATVLEDQGTYKESLQHQESIYNKQRKLLGDYHYSTLGSLHGLARVSGRLGRYDDALKWYGKELEAMKKVFGREDHPWIFMVLSGIADVWMRQEKYEEAEMRYRMAYEGFKKLGMTGRGQFPMATNIARALRDRRKYEEALIFCKEACDGLLQELGEENIYTLVAKVCFASIRKLQGHLPEALEIYEQVLAVYEKKGQADHAEALKVKCWIGEIHSEQGNHEIALGFVGPAAAKLKEVLEPNVADPAASTPPHPQIVWASNLAKEIESKYNLSKQFPPNRQSPPTQQPSPNEQPLHNGSVSTEIASGSSSPEEEKSLTTSRSRMCGCCIT</sequence>
<dbReference type="InterPro" id="IPR019734">
    <property type="entry name" value="TPR_rpt"/>
</dbReference>
<name>A0AAV9X894_9PEZI</name>
<comment type="caution">
    <text evidence="4">The sequence shown here is derived from an EMBL/GenBank/DDBJ whole genome shotgun (WGS) entry which is preliminary data.</text>
</comment>
<dbReference type="Pfam" id="PF13424">
    <property type="entry name" value="TPR_12"/>
    <property type="match status" value="3"/>
</dbReference>
<keyword evidence="1" id="KW-0677">Repeat</keyword>
<accession>A0AAV9X894</accession>
<dbReference type="Gene3D" id="1.25.40.10">
    <property type="entry name" value="Tetratricopeptide repeat domain"/>
    <property type="match status" value="3"/>
</dbReference>
<evidence type="ECO:0000256" key="3">
    <source>
        <dbReference type="SAM" id="MobiDB-lite"/>
    </source>
</evidence>
<keyword evidence="2" id="KW-0802">TPR repeat</keyword>
<dbReference type="PANTHER" id="PTHR45641:SF19">
    <property type="entry name" value="NEPHROCYSTIN-3"/>
    <property type="match status" value="1"/>
</dbReference>
<feature type="compositionally biased region" description="Polar residues" evidence="3">
    <location>
        <begin position="435"/>
        <end position="472"/>
    </location>
</feature>
<evidence type="ECO:0000256" key="1">
    <source>
        <dbReference type="ARBA" id="ARBA00022737"/>
    </source>
</evidence>
<dbReference type="EMBL" id="JAVHJO010000008">
    <property type="protein sequence ID" value="KAK6538168.1"/>
    <property type="molecule type" value="Genomic_DNA"/>
</dbReference>
<dbReference type="SMART" id="SM00028">
    <property type="entry name" value="TPR"/>
    <property type="match status" value="6"/>
</dbReference>
<gene>
    <name evidence="4" type="ORF">TWF694_011050</name>
</gene>
<dbReference type="PANTHER" id="PTHR45641">
    <property type="entry name" value="TETRATRICOPEPTIDE REPEAT PROTEIN (AFU_ORTHOLOGUE AFUA_6G03870)"/>
    <property type="match status" value="1"/>
</dbReference>